<evidence type="ECO:0000313" key="3">
    <source>
        <dbReference type="EMBL" id="GAA0304153.1"/>
    </source>
</evidence>
<protein>
    <recommendedName>
        <fullName evidence="2">Transcription factor TFIIB cyclin-like domain-containing protein</fullName>
    </recommendedName>
</protein>
<evidence type="ECO:0000313" key="4">
    <source>
        <dbReference type="Proteomes" id="UP001500837"/>
    </source>
</evidence>
<dbReference type="GO" id="GO:0017025">
    <property type="term" value="F:TBP-class protein binding"/>
    <property type="evidence" value="ECO:0007669"/>
    <property type="project" value="InterPro"/>
</dbReference>
<dbReference type="SUPFAM" id="SSF47954">
    <property type="entry name" value="Cyclin-like"/>
    <property type="match status" value="1"/>
</dbReference>
<dbReference type="InterPro" id="IPR013150">
    <property type="entry name" value="TFIIB_cyclin"/>
</dbReference>
<organism evidence="3 4">
    <name type="scientific">Halarchaeum salinum</name>
    <dbReference type="NCBI Taxonomy" id="489912"/>
    <lineage>
        <taxon>Archaea</taxon>
        <taxon>Methanobacteriati</taxon>
        <taxon>Methanobacteriota</taxon>
        <taxon>Stenosarchaea group</taxon>
        <taxon>Halobacteria</taxon>
        <taxon>Halobacteriales</taxon>
        <taxon>Halobacteriaceae</taxon>
    </lineage>
</organism>
<proteinExistence type="predicted"/>
<dbReference type="Gene3D" id="1.10.472.10">
    <property type="entry name" value="Cyclin-like"/>
    <property type="match status" value="1"/>
</dbReference>
<dbReference type="Proteomes" id="UP001500837">
    <property type="component" value="Unassembled WGS sequence"/>
</dbReference>
<keyword evidence="4" id="KW-1185">Reference proteome</keyword>
<dbReference type="InterPro" id="IPR036915">
    <property type="entry name" value="Cyclin-like_sf"/>
</dbReference>
<reference evidence="3 4" key="1">
    <citation type="journal article" date="2019" name="Int. J. Syst. Evol. Microbiol.">
        <title>The Global Catalogue of Microorganisms (GCM) 10K type strain sequencing project: providing services to taxonomists for standard genome sequencing and annotation.</title>
        <authorList>
            <consortium name="The Broad Institute Genomics Platform"/>
            <consortium name="The Broad Institute Genome Sequencing Center for Infectious Disease"/>
            <person name="Wu L."/>
            <person name="Ma J."/>
        </authorList>
    </citation>
    <scope>NUCLEOTIDE SEQUENCE [LARGE SCALE GENOMIC DNA]</scope>
    <source>
        <strain evidence="3 4">JCM 16330</strain>
    </source>
</reference>
<evidence type="ECO:0000259" key="2">
    <source>
        <dbReference type="Pfam" id="PF00382"/>
    </source>
</evidence>
<dbReference type="RefSeq" id="WP_211313067.1">
    <property type="nucleotide sequence ID" value="NZ_BAAABL010000051.1"/>
</dbReference>
<accession>A0AAV3S7G8</accession>
<gene>
    <name evidence="3" type="ORF">GCM10009066_17660</name>
</gene>
<feature type="compositionally biased region" description="Basic and acidic residues" evidence="1">
    <location>
        <begin position="71"/>
        <end position="83"/>
    </location>
</feature>
<dbReference type="CDD" id="cd00043">
    <property type="entry name" value="CYCLIN_SF"/>
    <property type="match status" value="1"/>
</dbReference>
<dbReference type="EMBL" id="BAAABL010000051">
    <property type="protein sequence ID" value="GAA0304153.1"/>
    <property type="molecule type" value="Genomic_DNA"/>
</dbReference>
<evidence type="ECO:0000256" key="1">
    <source>
        <dbReference type="SAM" id="MobiDB-lite"/>
    </source>
</evidence>
<dbReference type="AlphaFoldDB" id="A0AAV3S7G8"/>
<feature type="region of interest" description="Disordered" evidence="1">
    <location>
        <begin position="56"/>
        <end position="84"/>
    </location>
</feature>
<feature type="domain" description="Transcription factor TFIIB cyclin-like" evidence="2">
    <location>
        <begin position="202"/>
        <end position="247"/>
    </location>
</feature>
<comment type="caution">
    <text evidence="3">The sequence shown here is derived from an EMBL/GenBank/DDBJ whole genome shotgun (WGS) entry which is preliminary data.</text>
</comment>
<name>A0AAV3S7G8_9EURY</name>
<sequence>MYDDDSRGLERPERDGKNRAVLNECHCDICDRDFDDVRKLADHDCDDEGGVSVLVADGGEPNEEYEPEQATLRENETSDETHASRNAAQLAMGDRERHQPELPRRYAVSGEGSQRNVNIAAPVLDILGAHAGDEVVVERNDDGEVVLDVEEDRQKRLIPDGGESEAARLAEDAVRDLERSTETVERARGYARRAELEHPINRSPRAVAAASVYLAAMMNGEKATQAAVSGAVGVNPQTLRDALGEISEAEEEFQVGTGSGKSHEEPAEPAGMIDAIRGWFA</sequence>
<dbReference type="Pfam" id="PF00382">
    <property type="entry name" value="TFIIB"/>
    <property type="match status" value="1"/>
</dbReference>